<dbReference type="AlphaFoldDB" id="A0A151X180"/>
<keyword evidence="2" id="KW-0378">Hydrolase</keyword>
<dbReference type="InterPro" id="IPR023476">
    <property type="entry name" value="Pep_tRNA_hydro_II_dom_sf"/>
</dbReference>
<dbReference type="EMBL" id="KQ982588">
    <property type="protein sequence ID" value="KYQ54116.1"/>
    <property type="molecule type" value="Genomic_DNA"/>
</dbReference>
<dbReference type="InterPro" id="IPR042237">
    <property type="entry name" value="PTRHD1"/>
</dbReference>
<reference evidence="4 5" key="1">
    <citation type="submission" date="2015-09" db="EMBL/GenBank/DDBJ databases">
        <title>Trachymyrmex zeteki WGS genome.</title>
        <authorList>
            <person name="Nygaard S."/>
            <person name="Hu H."/>
            <person name="Boomsma J."/>
            <person name="Zhang G."/>
        </authorList>
    </citation>
    <scope>NUCLEOTIDE SEQUENCE [LARGE SCALE GENOMIC DNA]</scope>
    <source>
        <strain evidence="4">Tzet28-1</strain>
        <tissue evidence="4">Whole body</tissue>
    </source>
</reference>
<gene>
    <name evidence="4" type="ORF">ALC60_06988</name>
</gene>
<proteinExistence type="predicted"/>
<sequence length="232" mass="26045">MSGIIQYVVVRGDLARTMGWPLGAVIAQACHACTAVIHLSYNDAHTQAYLADLDNMHKVVLEAADEADLQMLCAKLKENDIQHKLWIEQPENIATCLVTKPYPKDKMQSYFKKYKLLKIVAVLKGTYKDICINTISDFRREFSSEMQKKGRFEVRFRPRLRANPSTVPGVDQAECVVVTPGWSDRVRLCRSRAGGRAIIESQLYLRAGNPVGTLGTNTDRLVSVSLRDDGEM</sequence>
<dbReference type="Pfam" id="PF01981">
    <property type="entry name" value="PTH2"/>
    <property type="match status" value="1"/>
</dbReference>
<dbReference type="PANTHER" id="PTHR46194">
    <property type="entry name" value="PEPTIDYL-TRNA HYDROLASE PTRHD1-RELATED"/>
    <property type="match status" value="1"/>
</dbReference>
<dbReference type="CDD" id="cd02429">
    <property type="entry name" value="PTH2_like"/>
    <property type="match status" value="1"/>
</dbReference>
<dbReference type="SUPFAM" id="SSF102462">
    <property type="entry name" value="Peptidyl-tRNA hydrolase II"/>
    <property type="match status" value="1"/>
</dbReference>
<keyword evidence="5" id="KW-1185">Reference proteome</keyword>
<organism evidence="4 5">
    <name type="scientific">Mycetomoellerius zeteki</name>
    <dbReference type="NCBI Taxonomy" id="64791"/>
    <lineage>
        <taxon>Eukaryota</taxon>
        <taxon>Metazoa</taxon>
        <taxon>Ecdysozoa</taxon>
        <taxon>Arthropoda</taxon>
        <taxon>Hexapoda</taxon>
        <taxon>Insecta</taxon>
        <taxon>Pterygota</taxon>
        <taxon>Neoptera</taxon>
        <taxon>Endopterygota</taxon>
        <taxon>Hymenoptera</taxon>
        <taxon>Apocrita</taxon>
        <taxon>Aculeata</taxon>
        <taxon>Formicoidea</taxon>
        <taxon>Formicidae</taxon>
        <taxon>Myrmicinae</taxon>
        <taxon>Mycetomoellerius</taxon>
    </lineage>
</organism>
<evidence type="ECO:0000256" key="3">
    <source>
        <dbReference type="ARBA" id="ARBA00048707"/>
    </source>
</evidence>
<dbReference type="GO" id="GO:0004045">
    <property type="term" value="F:peptidyl-tRNA hydrolase activity"/>
    <property type="evidence" value="ECO:0007669"/>
    <property type="project" value="UniProtKB-EC"/>
</dbReference>
<name>A0A151X180_9HYME</name>
<dbReference type="EC" id="3.1.1.29" evidence="1"/>
<accession>A0A151X180</accession>
<evidence type="ECO:0000313" key="5">
    <source>
        <dbReference type="Proteomes" id="UP000075809"/>
    </source>
</evidence>
<dbReference type="PANTHER" id="PTHR46194:SF1">
    <property type="entry name" value="PEPTIDYL-TRNA HYDROLASE PTRHD1-RELATED"/>
    <property type="match status" value="1"/>
</dbReference>
<comment type="catalytic activity">
    <reaction evidence="3">
        <text>an N-acyl-L-alpha-aminoacyl-tRNA + H2O = an N-acyl-L-amino acid + a tRNA + H(+)</text>
        <dbReference type="Rhea" id="RHEA:54448"/>
        <dbReference type="Rhea" id="RHEA-COMP:10123"/>
        <dbReference type="Rhea" id="RHEA-COMP:13883"/>
        <dbReference type="ChEBI" id="CHEBI:15377"/>
        <dbReference type="ChEBI" id="CHEBI:15378"/>
        <dbReference type="ChEBI" id="CHEBI:59874"/>
        <dbReference type="ChEBI" id="CHEBI:78442"/>
        <dbReference type="ChEBI" id="CHEBI:138191"/>
        <dbReference type="EC" id="3.1.1.29"/>
    </reaction>
</comment>
<protein>
    <recommendedName>
        <fullName evidence="1">peptidyl-tRNA hydrolase</fullName>
        <ecNumber evidence="1">3.1.1.29</ecNumber>
    </recommendedName>
</protein>
<dbReference type="Gene3D" id="3.40.1490.10">
    <property type="entry name" value="Bit1"/>
    <property type="match status" value="1"/>
</dbReference>
<evidence type="ECO:0000313" key="4">
    <source>
        <dbReference type="EMBL" id="KYQ54116.1"/>
    </source>
</evidence>
<evidence type="ECO:0000256" key="2">
    <source>
        <dbReference type="ARBA" id="ARBA00022801"/>
    </source>
</evidence>
<dbReference type="InterPro" id="IPR002833">
    <property type="entry name" value="PTH2"/>
</dbReference>
<dbReference type="Proteomes" id="UP000075809">
    <property type="component" value="Unassembled WGS sequence"/>
</dbReference>
<evidence type="ECO:0000256" key="1">
    <source>
        <dbReference type="ARBA" id="ARBA00013260"/>
    </source>
</evidence>